<dbReference type="InterPro" id="IPR044399">
    <property type="entry name" value="Mb-like_M"/>
</dbReference>
<sequence>MNNDEVYEIKKTWEIPAATPAESGAAILLTFFKKYPSNLEKFSAFKDLPLDELSTNARFRAHATRIIKVFDDSISMLGHDWAGPKLEEMWSKIATTHFNRQIEKQSFNELKEAILEVLTAACNLNQKQTEAWMKLLDVVYSIIFTSLDKLQNGEQ</sequence>
<dbReference type="PANTHER" id="PTHR47217:SF1">
    <property type="entry name" value="GLOBIN-LIKE PROTEIN"/>
    <property type="match status" value="1"/>
</dbReference>
<proteinExistence type="inferred from homology"/>
<keyword evidence="4" id="KW-0479">Metal-binding</keyword>
<dbReference type="SUPFAM" id="SSF46458">
    <property type="entry name" value="Globin-like"/>
    <property type="match status" value="1"/>
</dbReference>
<dbReference type="InterPro" id="IPR012292">
    <property type="entry name" value="Globin/Proto"/>
</dbReference>
<keyword evidence="9" id="KW-1185">Reference proteome</keyword>
<dbReference type="InterPro" id="IPR002336">
    <property type="entry name" value="Erythrocruorin"/>
</dbReference>
<keyword evidence="5" id="KW-0408">Iron</keyword>
<dbReference type="EnsemblMetazoa" id="SCAU009444-RB">
    <property type="protein sequence ID" value="SCAU009444-PB"/>
    <property type="gene ID" value="SCAU009444"/>
</dbReference>
<comment type="similarity">
    <text evidence="6">Belongs to the globin family.</text>
</comment>
<evidence type="ECO:0000256" key="2">
    <source>
        <dbReference type="ARBA" id="ARBA00022617"/>
    </source>
</evidence>
<dbReference type="PROSITE" id="PS01033">
    <property type="entry name" value="GLOBIN"/>
    <property type="match status" value="1"/>
</dbReference>
<dbReference type="Pfam" id="PF00042">
    <property type="entry name" value="Globin"/>
    <property type="match status" value="1"/>
</dbReference>
<dbReference type="Proteomes" id="UP000095300">
    <property type="component" value="Unassembled WGS sequence"/>
</dbReference>
<dbReference type="AlphaFoldDB" id="A0A1I8PMP2"/>
<reference evidence="8" key="2">
    <citation type="submission" date="2020-05" db="UniProtKB">
        <authorList>
            <consortium name="EnsemblMetazoa"/>
        </authorList>
    </citation>
    <scope>IDENTIFICATION</scope>
    <source>
        <strain evidence="8">USDA</strain>
    </source>
</reference>
<keyword evidence="1 6" id="KW-0813">Transport</keyword>
<dbReference type="KEGG" id="scac:106081907"/>
<gene>
    <name evidence="8" type="primary">106081907</name>
</gene>
<dbReference type="GO" id="GO:0020037">
    <property type="term" value="F:heme binding"/>
    <property type="evidence" value="ECO:0007669"/>
    <property type="project" value="InterPro"/>
</dbReference>
<dbReference type="GO" id="GO:0005833">
    <property type="term" value="C:hemoglobin complex"/>
    <property type="evidence" value="ECO:0007669"/>
    <property type="project" value="InterPro"/>
</dbReference>
<protein>
    <recommendedName>
        <fullName evidence="7">Globin domain-containing protein</fullName>
    </recommendedName>
</protein>
<dbReference type="OrthoDB" id="436496at2759"/>
<evidence type="ECO:0000313" key="8">
    <source>
        <dbReference type="EnsemblMetazoa" id="SCAU009444-PB"/>
    </source>
</evidence>
<evidence type="ECO:0000256" key="4">
    <source>
        <dbReference type="ARBA" id="ARBA00022723"/>
    </source>
</evidence>
<evidence type="ECO:0000259" key="7">
    <source>
        <dbReference type="PROSITE" id="PS01033"/>
    </source>
</evidence>
<name>A0A1I8PMP2_STOCA</name>
<dbReference type="STRING" id="35570.A0A1I8PMP2"/>
<keyword evidence="3 6" id="KW-0561">Oxygen transport</keyword>
<dbReference type="PRINTS" id="PR00611">
    <property type="entry name" value="ERYTHCRUORIN"/>
</dbReference>
<evidence type="ECO:0000256" key="6">
    <source>
        <dbReference type="RuleBase" id="RU000356"/>
    </source>
</evidence>
<dbReference type="InterPro" id="IPR009050">
    <property type="entry name" value="Globin-like_sf"/>
</dbReference>
<dbReference type="VEuPathDB" id="VectorBase:SCAU009444"/>
<evidence type="ECO:0000313" key="9">
    <source>
        <dbReference type="Proteomes" id="UP000095300"/>
    </source>
</evidence>
<dbReference type="GO" id="GO:0019825">
    <property type="term" value="F:oxygen binding"/>
    <property type="evidence" value="ECO:0007669"/>
    <property type="project" value="InterPro"/>
</dbReference>
<dbReference type="InterPro" id="IPR000971">
    <property type="entry name" value="Globin"/>
</dbReference>
<dbReference type="GO" id="GO:0005344">
    <property type="term" value="F:oxygen carrier activity"/>
    <property type="evidence" value="ECO:0007669"/>
    <property type="project" value="UniProtKB-KW"/>
</dbReference>
<keyword evidence="2 6" id="KW-0349">Heme</keyword>
<evidence type="ECO:0000256" key="3">
    <source>
        <dbReference type="ARBA" id="ARBA00022621"/>
    </source>
</evidence>
<dbReference type="EnsemblMetazoa" id="SCAU009444-RC">
    <property type="protein sequence ID" value="SCAU009444-PC"/>
    <property type="gene ID" value="SCAU009444"/>
</dbReference>
<dbReference type="GO" id="GO:0005576">
    <property type="term" value="C:extracellular region"/>
    <property type="evidence" value="ECO:0007669"/>
    <property type="project" value="InterPro"/>
</dbReference>
<dbReference type="CDD" id="cd01040">
    <property type="entry name" value="Mb-like"/>
    <property type="match status" value="1"/>
</dbReference>
<dbReference type="PANTHER" id="PTHR47217">
    <property type="entry name" value="GLOBIN-LIKE PROTEIN"/>
    <property type="match status" value="1"/>
</dbReference>
<dbReference type="Gene3D" id="1.10.490.10">
    <property type="entry name" value="Globins"/>
    <property type="match status" value="1"/>
</dbReference>
<evidence type="ECO:0000256" key="1">
    <source>
        <dbReference type="ARBA" id="ARBA00022448"/>
    </source>
</evidence>
<feature type="domain" description="Globin" evidence="7">
    <location>
        <begin position="1"/>
        <end position="148"/>
    </location>
</feature>
<organism evidence="8 9">
    <name type="scientific">Stomoxys calcitrans</name>
    <name type="common">Stable fly</name>
    <name type="synonym">Conops calcitrans</name>
    <dbReference type="NCBI Taxonomy" id="35570"/>
    <lineage>
        <taxon>Eukaryota</taxon>
        <taxon>Metazoa</taxon>
        <taxon>Ecdysozoa</taxon>
        <taxon>Arthropoda</taxon>
        <taxon>Hexapoda</taxon>
        <taxon>Insecta</taxon>
        <taxon>Pterygota</taxon>
        <taxon>Neoptera</taxon>
        <taxon>Endopterygota</taxon>
        <taxon>Diptera</taxon>
        <taxon>Brachycera</taxon>
        <taxon>Muscomorpha</taxon>
        <taxon>Muscoidea</taxon>
        <taxon>Muscidae</taxon>
        <taxon>Stomoxys</taxon>
    </lineage>
</organism>
<dbReference type="GO" id="GO:0046872">
    <property type="term" value="F:metal ion binding"/>
    <property type="evidence" value="ECO:0007669"/>
    <property type="project" value="UniProtKB-KW"/>
</dbReference>
<dbReference type="EnsemblMetazoa" id="SCAU009444-RA">
    <property type="protein sequence ID" value="SCAU009444-PA"/>
    <property type="gene ID" value="SCAU009444"/>
</dbReference>
<reference evidence="9" key="1">
    <citation type="submission" date="2015-05" db="EMBL/GenBank/DDBJ databases">
        <authorList>
            <person name="Wilson R.K."/>
            <person name="Warren W.C."/>
            <person name="Olafson P."/>
        </authorList>
    </citation>
    <scope>NUCLEOTIDE SEQUENCE [LARGE SCALE GENOMIC DNA]</scope>
    <source>
        <strain evidence="9">USDA</strain>
    </source>
</reference>
<accession>A0A1I8PMP2</accession>
<evidence type="ECO:0000256" key="5">
    <source>
        <dbReference type="ARBA" id="ARBA00023004"/>
    </source>
</evidence>